<gene>
    <name evidence="1" type="ORF">ABID46_000612</name>
</gene>
<comment type="caution">
    <text evidence="1">The sequence shown here is derived from an EMBL/GenBank/DDBJ whole genome shotgun (WGS) entry which is preliminary data.</text>
</comment>
<name>A0ABV2LR48_9FLAO</name>
<accession>A0ABV2LR48</accession>
<dbReference type="EMBL" id="JBEPMO010000002">
    <property type="protein sequence ID" value="MET3731053.1"/>
    <property type="molecule type" value="Genomic_DNA"/>
</dbReference>
<evidence type="ECO:0000313" key="2">
    <source>
        <dbReference type="Proteomes" id="UP001549146"/>
    </source>
</evidence>
<dbReference type="Proteomes" id="UP001549146">
    <property type="component" value="Unassembled WGS sequence"/>
</dbReference>
<sequence length="62" mass="7139">MKITGNEIVALGYRPGKWFAEAIDYINENELTTEEMEAYLEQFRMPDPISSDGICGEYTCRK</sequence>
<keyword evidence="2" id="KW-1185">Reference proteome</keyword>
<organism evidence="1 2">
    <name type="scientific">Moheibacter stercoris</name>
    <dbReference type="NCBI Taxonomy" id="1628251"/>
    <lineage>
        <taxon>Bacteria</taxon>
        <taxon>Pseudomonadati</taxon>
        <taxon>Bacteroidota</taxon>
        <taxon>Flavobacteriia</taxon>
        <taxon>Flavobacteriales</taxon>
        <taxon>Weeksellaceae</taxon>
        <taxon>Moheibacter</taxon>
    </lineage>
</organism>
<proteinExistence type="predicted"/>
<reference evidence="1 2" key="1">
    <citation type="submission" date="2024-06" db="EMBL/GenBank/DDBJ databases">
        <title>Genomic Encyclopedia of Type Strains, Phase IV (KMG-IV): sequencing the most valuable type-strain genomes for metagenomic binning, comparative biology and taxonomic classification.</title>
        <authorList>
            <person name="Goeker M."/>
        </authorList>
    </citation>
    <scope>NUCLEOTIDE SEQUENCE [LARGE SCALE GENOMIC DNA]</scope>
    <source>
        <strain evidence="1 2">DSM 29388</strain>
    </source>
</reference>
<protein>
    <submittedName>
        <fullName evidence="1">Uncharacterized protein</fullName>
    </submittedName>
</protein>
<evidence type="ECO:0000313" key="1">
    <source>
        <dbReference type="EMBL" id="MET3731053.1"/>
    </source>
</evidence>